<dbReference type="SUPFAM" id="SSF47413">
    <property type="entry name" value="lambda repressor-like DNA-binding domains"/>
    <property type="match status" value="1"/>
</dbReference>
<evidence type="ECO:0000259" key="1">
    <source>
        <dbReference type="PROSITE" id="PS50943"/>
    </source>
</evidence>
<keyword evidence="3" id="KW-1185">Reference proteome</keyword>
<dbReference type="OrthoDB" id="9805856at2"/>
<evidence type="ECO:0000313" key="2">
    <source>
        <dbReference type="EMBL" id="OFI48855.1"/>
    </source>
</evidence>
<dbReference type="Pfam" id="PF01381">
    <property type="entry name" value="HTH_3"/>
    <property type="match status" value="1"/>
</dbReference>
<dbReference type="Gene3D" id="1.10.260.40">
    <property type="entry name" value="lambda repressor-like DNA-binding domains"/>
    <property type="match status" value="1"/>
</dbReference>
<comment type="caution">
    <text evidence="2">The sequence shown here is derived from an EMBL/GenBank/DDBJ whole genome shotgun (WGS) entry which is preliminary data.</text>
</comment>
<reference evidence="3" key="1">
    <citation type="submission" date="2016-09" db="EMBL/GenBank/DDBJ databases">
        <title>Draft genome sequence of a novel species of the family Streptococcaceae isolated from flowers.</title>
        <authorList>
            <person name="Chuah L.-O."/>
            <person name="Yap K.-P."/>
            <person name="Thong K.L."/>
            <person name="Liong M.T."/>
            <person name="Ahmad R."/>
            <person name="Rusul G."/>
        </authorList>
    </citation>
    <scope>NUCLEOTIDE SEQUENCE [LARGE SCALE GENOMIC DNA]</scope>
    <source>
        <strain evidence="3">DF1</strain>
    </source>
</reference>
<dbReference type="InterPro" id="IPR001387">
    <property type="entry name" value="Cro/C1-type_HTH"/>
</dbReference>
<dbReference type="STRING" id="1859473.BG261_05555"/>
<name>A0A1E8GKR9_9LACT</name>
<gene>
    <name evidence="2" type="ORF">BG261_05555</name>
</gene>
<dbReference type="Proteomes" id="UP000178622">
    <property type="component" value="Unassembled WGS sequence"/>
</dbReference>
<proteinExistence type="predicted"/>
<feature type="domain" description="HTH cro/C1-type" evidence="1">
    <location>
        <begin position="7"/>
        <end position="59"/>
    </location>
</feature>
<dbReference type="GO" id="GO:0003677">
    <property type="term" value="F:DNA binding"/>
    <property type="evidence" value="ECO:0007669"/>
    <property type="project" value="InterPro"/>
</dbReference>
<organism evidence="2 3">
    <name type="scientific">Floricoccus tropicus</name>
    <dbReference type="NCBI Taxonomy" id="1859473"/>
    <lineage>
        <taxon>Bacteria</taxon>
        <taxon>Bacillati</taxon>
        <taxon>Bacillota</taxon>
        <taxon>Bacilli</taxon>
        <taxon>Lactobacillales</taxon>
        <taxon>Streptococcaceae</taxon>
        <taxon>Floricoccus</taxon>
    </lineage>
</organism>
<dbReference type="AlphaFoldDB" id="A0A1E8GKR9"/>
<protein>
    <submittedName>
        <fullName evidence="2">Transcriptional regulator</fullName>
    </submittedName>
</protein>
<dbReference type="RefSeq" id="WP_070792788.1">
    <property type="nucleotide sequence ID" value="NZ_MKIR01000023.1"/>
</dbReference>
<evidence type="ECO:0000313" key="3">
    <source>
        <dbReference type="Proteomes" id="UP000178622"/>
    </source>
</evidence>
<dbReference type="CDD" id="cd00093">
    <property type="entry name" value="HTH_XRE"/>
    <property type="match status" value="1"/>
</dbReference>
<accession>A0A1E8GKR9</accession>
<dbReference type="InterPro" id="IPR010982">
    <property type="entry name" value="Lambda_DNA-bd_dom_sf"/>
</dbReference>
<dbReference type="EMBL" id="MKIR01000023">
    <property type="protein sequence ID" value="OFI48855.1"/>
    <property type="molecule type" value="Genomic_DNA"/>
</dbReference>
<dbReference type="SMART" id="SM00530">
    <property type="entry name" value="HTH_XRE"/>
    <property type="match status" value="1"/>
</dbReference>
<sequence>MNLYERIQELAKSKGLSIRQLEEAVGFGNGVIRRWASSSPGIDKVEKVANYLNVDIDFLLGRKEKNTPIKQEIDVENIVDELMFFGGEPVSDEEKEAIKGIIEGYLNTRK</sequence>
<dbReference type="PROSITE" id="PS50943">
    <property type="entry name" value="HTH_CROC1"/>
    <property type="match status" value="1"/>
</dbReference>